<evidence type="ECO:0000313" key="2">
    <source>
        <dbReference type="EMBL" id="CAG7698753.1"/>
    </source>
</evidence>
<proteinExistence type="predicted"/>
<accession>A0A8J2JDC5</accession>
<dbReference type="PANTHER" id="PTHR47331">
    <property type="entry name" value="PHD-TYPE DOMAIN-CONTAINING PROTEIN"/>
    <property type="match status" value="1"/>
</dbReference>
<dbReference type="EMBL" id="CAJVCH010025506">
    <property type="protein sequence ID" value="CAG7698753.1"/>
    <property type="molecule type" value="Genomic_DNA"/>
</dbReference>
<dbReference type="Pfam" id="PF18701">
    <property type="entry name" value="DUF5641"/>
    <property type="match status" value="1"/>
</dbReference>
<organism evidence="2 3">
    <name type="scientific">Allacma fusca</name>
    <dbReference type="NCBI Taxonomy" id="39272"/>
    <lineage>
        <taxon>Eukaryota</taxon>
        <taxon>Metazoa</taxon>
        <taxon>Ecdysozoa</taxon>
        <taxon>Arthropoda</taxon>
        <taxon>Hexapoda</taxon>
        <taxon>Collembola</taxon>
        <taxon>Symphypleona</taxon>
        <taxon>Sminthuridae</taxon>
        <taxon>Allacma</taxon>
    </lineage>
</organism>
<feature type="domain" description="DUF5641" evidence="1">
    <location>
        <begin position="72"/>
        <end position="93"/>
    </location>
</feature>
<reference evidence="2" key="1">
    <citation type="submission" date="2021-06" db="EMBL/GenBank/DDBJ databases">
        <authorList>
            <person name="Hodson N. C."/>
            <person name="Mongue J. A."/>
            <person name="Jaron S. K."/>
        </authorList>
    </citation>
    <scope>NUCLEOTIDE SEQUENCE</scope>
</reference>
<dbReference type="AlphaFoldDB" id="A0A8J2JDC5"/>
<feature type="non-terminal residue" evidence="2">
    <location>
        <position position="94"/>
    </location>
</feature>
<protein>
    <recommendedName>
        <fullName evidence="1">DUF5641 domain-containing protein</fullName>
    </recommendedName>
</protein>
<dbReference type="InterPro" id="IPR040676">
    <property type="entry name" value="DUF5641"/>
</dbReference>
<sequence>MKRVIGTTTLNFEELTTVLAQIEACVNSRPISPLSTDPEDLSALTPGHFLIGQPLNSVPKPDLTDLKMNRLSRWQLCQQLTQEFWKRWHTEYLA</sequence>
<keyword evidence="3" id="KW-1185">Reference proteome</keyword>
<comment type="caution">
    <text evidence="2">The sequence shown here is derived from an EMBL/GenBank/DDBJ whole genome shotgun (WGS) entry which is preliminary data.</text>
</comment>
<evidence type="ECO:0000313" key="3">
    <source>
        <dbReference type="Proteomes" id="UP000708208"/>
    </source>
</evidence>
<dbReference type="Proteomes" id="UP000708208">
    <property type="component" value="Unassembled WGS sequence"/>
</dbReference>
<name>A0A8J2JDC5_9HEXA</name>
<dbReference type="OrthoDB" id="8061911at2759"/>
<evidence type="ECO:0000259" key="1">
    <source>
        <dbReference type="Pfam" id="PF18701"/>
    </source>
</evidence>
<gene>
    <name evidence="2" type="ORF">AFUS01_LOCUS4108</name>
</gene>